<feature type="transmembrane region" description="Helical" evidence="1">
    <location>
        <begin position="938"/>
        <end position="958"/>
    </location>
</feature>
<reference evidence="2 3" key="1">
    <citation type="submission" date="2017-10" db="EMBL/GenBank/DDBJ databases">
        <title>Draft genome of Longimonas halophila.</title>
        <authorList>
            <person name="Goh K.M."/>
            <person name="Shamsir M.S."/>
            <person name="Lim S.W."/>
        </authorList>
    </citation>
    <scope>NUCLEOTIDE SEQUENCE [LARGE SCALE GENOMIC DNA]</scope>
    <source>
        <strain evidence="2 3">KCTC 42399</strain>
    </source>
</reference>
<dbReference type="PANTHER" id="PTHR32063:SF0">
    <property type="entry name" value="SWARMING MOTILITY PROTEIN SWRC"/>
    <property type="match status" value="1"/>
</dbReference>
<feature type="transmembrane region" description="Helical" evidence="1">
    <location>
        <begin position="445"/>
        <end position="465"/>
    </location>
</feature>
<dbReference type="EMBL" id="PDEP01000001">
    <property type="protein sequence ID" value="PEN09569.1"/>
    <property type="molecule type" value="Genomic_DNA"/>
</dbReference>
<comment type="caution">
    <text evidence="2">The sequence shown here is derived from an EMBL/GenBank/DDBJ whole genome shotgun (WGS) entry which is preliminary data.</text>
</comment>
<dbReference type="Gene3D" id="1.20.1640.10">
    <property type="entry name" value="Multidrug efflux transporter AcrB transmembrane domain"/>
    <property type="match status" value="3"/>
</dbReference>
<dbReference type="SUPFAM" id="SSF82714">
    <property type="entry name" value="Multidrug efflux transporter AcrB TolC docking domain, DN and DC subdomains"/>
    <property type="match status" value="1"/>
</dbReference>
<feature type="transmembrane region" description="Helical" evidence="1">
    <location>
        <begin position="911"/>
        <end position="931"/>
    </location>
</feature>
<feature type="transmembrane region" description="Helical" evidence="1">
    <location>
        <begin position="477"/>
        <end position="503"/>
    </location>
</feature>
<dbReference type="AlphaFoldDB" id="A0A2H3P4Y9"/>
<evidence type="ECO:0000313" key="2">
    <source>
        <dbReference type="EMBL" id="PEN09569.1"/>
    </source>
</evidence>
<dbReference type="GO" id="GO:0042910">
    <property type="term" value="F:xenobiotic transmembrane transporter activity"/>
    <property type="evidence" value="ECO:0007669"/>
    <property type="project" value="TreeGrafter"/>
</dbReference>
<feature type="transmembrane region" description="Helical" evidence="1">
    <location>
        <begin position="1015"/>
        <end position="1032"/>
    </location>
</feature>
<keyword evidence="3" id="KW-1185">Reference proteome</keyword>
<dbReference type="Proteomes" id="UP000221024">
    <property type="component" value="Unassembled WGS sequence"/>
</dbReference>
<organism evidence="2 3">
    <name type="scientific">Longimonas halophila</name>
    <dbReference type="NCBI Taxonomy" id="1469170"/>
    <lineage>
        <taxon>Bacteria</taxon>
        <taxon>Pseudomonadati</taxon>
        <taxon>Rhodothermota</taxon>
        <taxon>Rhodothermia</taxon>
        <taxon>Rhodothermales</taxon>
        <taxon>Salisaetaceae</taxon>
        <taxon>Longimonas</taxon>
    </lineage>
</organism>
<dbReference type="SUPFAM" id="SSF82693">
    <property type="entry name" value="Multidrug efflux transporter AcrB pore domain, PN1, PN2, PC1 and PC2 subdomains"/>
    <property type="match status" value="2"/>
</dbReference>
<protein>
    <submittedName>
        <fullName evidence="2">Acriflavin resistance protein</fullName>
    </submittedName>
</protein>
<evidence type="ECO:0000256" key="1">
    <source>
        <dbReference type="SAM" id="Phobius"/>
    </source>
</evidence>
<dbReference type="PRINTS" id="PR00702">
    <property type="entry name" value="ACRIFLAVINRP"/>
</dbReference>
<keyword evidence="1" id="KW-0812">Transmembrane</keyword>
<dbReference type="SUPFAM" id="SSF82866">
    <property type="entry name" value="Multidrug efflux transporter AcrB transmembrane domain"/>
    <property type="match status" value="2"/>
</dbReference>
<feature type="transmembrane region" description="Helical" evidence="1">
    <location>
        <begin position="340"/>
        <end position="359"/>
    </location>
</feature>
<feature type="transmembrane region" description="Helical" evidence="1">
    <location>
        <begin position="1038"/>
        <end position="1067"/>
    </location>
</feature>
<evidence type="ECO:0000313" key="3">
    <source>
        <dbReference type="Proteomes" id="UP000221024"/>
    </source>
</evidence>
<keyword evidence="1" id="KW-0472">Membrane</keyword>
<dbReference type="Gene3D" id="3.30.70.1320">
    <property type="entry name" value="Multidrug efflux transporter AcrB pore domain like"/>
    <property type="match status" value="1"/>
</dbReference>
<dbReference type="Gene3D" id="3.30.70.1430">
    <property type="entry name" value="Multidrug efflux transporter AcrB pore domain"/>
    <property type="match status" value="2"/>
</dbReference>
<keyword evidence="1" id="KW-1133">Transmembrane helix</keyword>
<gene>
    <name evidence="2" type="ORF">CRI93_02225</name>
</gene>
<dbReference type="Pfam" id="PF00873">
    <property type="entry name" value="ACR_tran"/>
    <property type="match status" value="2"/>
</dbReference>
<dbReference type="InterPro" id="IPR027463">
    <property type="entry name" value="AcrB_DN_DC_subdom"/>
</dbReference>
<dbReference type="GO" id="GO:0005886">
    <property type="term" value="C:plasma membrane"/>
    <property type="evidence" value="ECO:0007669"/>
    <property type="project" value="TreeGrafter"/>
</dbReference>
<feature type="transmembrane region" description="Helical" evidence="1">
    <location>
        <begin position="392"/>
        <end position="413"/>
    </location>
</feature>
<dbReference type="InterPro" id="IPR001036">
    <property type="entry name" value="Acrflvin-R"/>
</dbReference>
<feature type="transmembrane region" description="Helical" evidence="1">
    <location>
        <begin position="524"/>
        <end position="548"/>
    </location>
</feature>
<dbReference type="PANTHER" id="PTHR32063">
    <property type="match status" value="1"/>
</dbReference>
<feature type="transmembrane region" description="Helical" evidence="1">
    <location>
        <begin position="366"/>
        <end position="386"/>
    </location>
</feature>
<dbReference type="OrthoDB" id="9809409at2"/>
<accession>A0A2H3P4Y9</accession>
<feature type="transmembrane region" description="Helical" evidence="1">
    <location>
        <begin position="964"/>
        <end position="985"/>
    </location>
</feature>
<dbReference type="Gene3D" id="3.30.2090.10">
    <property type="entry name" value="Multidrug efflux transporter AcrB TolC docking domain, DN and DC subdomains"/>
    <property type="match status" value="2"/>
</dbReference>
<proteinExistence type="predicted"/>
<name>A0A2H3P4Y9_9BACT</name>
<dbReference type="Gene3D" id="3.30.70.1440">
    <property type="entry name" value="Multidrug efflux transporter AcrB pore domain"/>
    <property type="match status" value="1"/>
</dbReference>
<sequence length="1082" mass="118170">MRHIALAMLNRPVAVMAWTVALLVAGSWAATNVPLEWVPQVELPVVRVSASWPGASPRAVEQYVTAPIERAGQAVEGTAGVESLSREGQTTVTLEVSEEVSLGAYVARLNEQLALVQRDLPNRVTPRLTKQIPEELRDEQGFMTLQLIGPQAPGTLRRWAEDQIAPQLSGLPGVADVVVEGGTEREVLVTLDPDRLAAYGLEAGAMRGHLADALTDRVYGRLRSGGEAALLLSPAPETVEALRSVVVRDAQVNDTVARPVRIGDIATVERGPAPRRSISRIDGQPVVTLTIDRAPASHMLEVAERVNAQLEALAPILPEEARLIVADDRSESVRAELRDLQWRGGLGLVLVALVLLMMLRSVRAVGIVLVSVAVALAVGLALMGPLGLTLNLLTLAGLVLVFGILVDNSVVMVEQLMLQRDRLAVRGWSGPALEQEATRHALRAVWLPLLGGTTTTMAVMAPLVYLSGELRTLFLPFGLLTALTLAASLATAALIVPVMGRWLPPPEPAWRLPEWMRAPLRWPFWAAARFPKTTALLLLLLLGTPLWLLPDRMEGSDDETSPQARWATVYNATLGSDAVRDAREWLDPALGGVLRPFFETTDFGDQWDFDTQPSVRVRLGFPPGNPIHRADSLMQRFEQVALASESVERTIARISERSAYMQVQFYEPALDTPEPYIVREELIQEAVLLAGIRVSVGGLLPQGYYSGVGGMASGYTIEAHGSNYDDLEALAERFAERLRAGSRRVASVNTNAGRFGRQTPREVLTLDWPAAATARTGLRAQHIAGELRPVLSTRFPALFADLTGETQVPLRIVVEGAESIDIDTFVDRPLPVTDSIQVKLKSVSDYVVEEVPSSIERENQQYKRYIRVDYRGPNRMGSEYINGVLEGFQTPAGYRLERSRSFFFTEETRQAFGWVIAATVLLILLVTAVVFESWRLPVLVLVSLPLAAIGLAVGFWWADIAFAEGAFIGVVLLVGIAANDAILLVDRYRQLRTARPHGRAAVLARLAVRERLRPMWTTTISTCVAMLPLLVFPAENDFWMGLAVAVTGGLLAATLLAPVAVVALLAWPERRGHPHPQHKSRN</sequence>
<dbReference type="RefSeq" id="WP_098060967.1">
    <property type="nucleotide sequence ID" value="NZ_PDEP01000001.1"/>
</dbReference>